<dbReference type="InterPro" id="IPR010620">
    <property type="entry name" value="SBBP_repeat"/>
</dbReference>
<protein>
    <recommendedName>
        <fullName evidence="4">DUF11 domain-containing protein</fullName>
    </recommendedName>
</protein>
<name>A0A0F9ND73_9ZZZZ</name>
<dbReference type="PANTHER" id="PTHR42754">
    <property type="entry name" value="ENDOGLUCANASE"/>
    <property type="match status" value="1"/>
</dbReference>
<sequence length="1411" mass="160515">MKELIIKKERKRIESILVLFLFISLIFLILNNNSKNSFEEELTNNQNLGIKASQISNSIFDWNTTWGGIDLDSGFSLSIDYDNNLYISGYTRSFGPGFEALFLVKFNNSGILQWNVTWGGIERDTMGKIAVDSKGYIYLVGYKVYGTGDIDMCLIKYNSSGQKEWEKIWGNSGSSHLIPEDIAVDSADNIYITGYNITGNSVDLIIIKLNSSGYEQWMQTWDEGTNTVGRGVAFDTSDNIYITGQKTKADYDIILLKYNNSGSFKWNRTWGGNNQDIGWAVSTDSVDNVYVMGQTDSFGEGDEDFVLLKYNSTGDLMWNRSWGGIDRDRAMGMTCDSNDNILVIGWTRSFGKINNDIFLVKYNSLGSKLWNFTWDGGDNDSGRGIVLDSSENIYLMGNTNSFGAGGTDVILLKAHDPKPNMNFISFQVDDDNSGNSQGDNDGLIDTGEIIELRILLQNEGEIGALNVNATISSSDNYITIINGYQDFINIPQYATESSTSYYIFKINSSCPSDYYIPMNLEINASNGGVWYSSFQIHVVGSGDPVYHSFSVFSESDGDLLADNDDIIDAGETIMFNLTLKNLGGANLYGVSGILEENDPYIIINNNSADFGTINSSGGENSGQFGINVSGVCLDKHNIDFDINLTDNEGTGWELSFSLIVNGTPDYKTYSFNIIEYEGDGDNFVDAGESWYADISIMNNGSAIGKEIYVLLNSSDPYISFFNSSRNLNFGNININKTTSYENISFLDDYWRFIISDTTPVDYQIRFTIIITDDIGISKIFQVNITVIEGFSIFDENGNISPTSIDFVIISMIIVLGIVGSLGIVIGNHKYSWLNNLKRKRGIKHKERIVEPSKTILNPVIRKILYFIPILVFYCAWWVDIGISISYLTPYLENQDLTIFGWVFGWTYLTDDFLVYTNTFSSFFFGCYSWSIIAYYLGTKNPARCKRAVKSIYLCFPLWFIMSTYLGIIGVNSYYNIWLSLHIIFGIWVALGPIISTSLVLAYIIKIFDKTKTKTKFDLIIERESKYDIPRPRLKKILDFFERFQPLFFILIFLPIGTFLSINIILISKRFTYLVLLNIFWTFLTLLSIFLINFLFSMRFNYHAWIKQEEEELLLDEFQVLLRRSKELAERGNKNYSKKLYQPAIENWEKSIDYYEEALKKTTEKKKIKGNLIILKESMFNAYKGRANVHNKKALKAYEKPDLQIAKREWLLANSNFQAAIDLNKGEKLNFSSNDLQKAIKNTEIRLNQLEIEMVILDADYELKKAHSLQKKDVRKAIKMVNDIILKYSEAKEKANKNTLFKPLSETLETKIINCRKFQLKLQEKMDEMIGITPISKKIKVDEINIIDSEIPSLRKEDGKKPNLSIIREFEFIGGQIRFKVGLKNNTQYSLTSLKITFDIPKALKWILHEPG</sequence>
<evidence type="ECO:0000313" key="3">
    <source>
        <dbReference type="EMBL" id="KKN09912.1"/>
    </source>
</evidence>
<dbReference type="InterPro" id="IPR013431">
    <property type="entry name" value="Delta_60_rpt"/>
</dbReference>
<gene>
    <name evidence="3" type="ORF">LCGC14_1041910</name>
</gene>
<keyword evidence="1" id="KW-0175">Coiled coil</keyword>
<keyword evidence="2" id="KW-0812">Transmembrane</keyword>
<dbReference type="EMBL" id="LAZR01004295">
    <property type="protein sequence ID" value="KKN09912.1"/>
    <property type="molecule type" value="Genomic_DNA"/>
</dbReference>
<reference evidence="3" key="1">
    <citation type="journal article" date="2015" name="Nature">
        <title>Complex archaea that bridge the gap between prokaryotes and eukaryotes.</title>
        <authorList>
            <person name="Spang A."/>
            <person name="Saw J.H."/>
            <person name="Jorgensen S.L."/>
            <person name="Zaremba-Niedzwiedzka K."/>
            <person name="Martijn J."/>
            <person name="Lind A.E."/>
            <person name="van Eijk R."/>
            <person name="Schleper C."/>
            <person name="Guy L."/>
            <person name="Ettema T.J."/>
        </authorList>
    </citation>
    <scope>NUCLEOTIDE SEQUENCE</scope>
</reference>
<dbReference type="Gene3D" id="2.40.10.500">
    <property type="match status" value="1"/>
</dbReference>
<dbReference type="NCBIfam" id="TIGR02608">
    <property type="entry name" value="delta_60_rpt"/>
    <property type="match status" value="4"/>
</dbReference>
<feature type="transmembrane region" description="Helical" evidence="2">
    <location>
        <begin position="1046"/>
        <end position="1066"/>
    </location>
</feature>
<feature type="transmembrane region" description="Helical" evidence="2">
    <location>
        <begin position="950"/>
        <end position="970"/>
    </location>
</feature>
<feature type="transmembrane region" description="Helical" evidence="2">
    <location>
        <begin position="912"/>
        <end position="938"/>
    </location>
</feature>
<proteinExistence type="predicted"/>
<feature type="transmembrane region" description="Helical" evidence="2">
    <location>
        <begin position="12"/>
        <end position="30"/>
    </location>
</feature>
<evidence type="ECO:0008006" key="4">
    <source>
        <dbReference type="Google" id="ProtNLM"/>
    </source>
</evidence>
<dbReference type="SUPFAM" id="SSF101898">
    <property type="entry name" value="NHL repeat"/>
    <property type="match status" value="1"/>
</dbReference>
<feature type="transmembrane region" description="Helical" evidence="2">
    <location>
        <begin position="976"/>
        <end position="1004"/>
    </location>
</feature>
<keyword evidence="2" id="KW-1133">Transmembrane helix</keyword>
<feature type="non-terminal residue" evidence="3">
    <location>
        <position position="1411"/>
    </location>
</feature>
<evidence type="ECO:0000256" key="2">
    <source>
        <dbReference type="SAM" id="Phobius"/>
    </source>
</evidence>
<comment type="caution">
    <text evidence="3">The sequence shown here is derived from an EMBL/GenBank/DDBJ whole genome shotgun (WGS) entry which is preliminary data.</text>
</comment>
<organism evidence="3">
    <name type="scientific">marine sediment metagenome</name>
    <dbReference type="NCBI Taxonomy" id="412755"/>
    <lineage>
        <taxon>unclassified sequences</taxon>
        <taxon>metagenomes</taxon>
        <taxon>ecological metagenomes</taxon>
    </lineage>
</organism>
<feature type="transmembrane region" description="Helical" evidence="2">
    <location>
        <begin position="1072"/>
        <end position="1095"/>
    </location>
</feature>
<dbReference type="PANTHER" id="PTHR42754:SF1">
    <property type="entry name" value="LIPOPROTEIN"/>
    <property type="match status" value="1"/>
</dbReference>
<feature type="coiled-coil region" evidence="1">
    <location>
        <begin position="1232"/>
        <end position="1259"/>
    </location>
</feature>
<evidence type="ECO:0000256" key="1">
    <source>
        <dbReference type="SAM" id="Coils"/>
    </source>
</evidence>
<accession>A0A0F9ND73</accession>
<feature type="transmembrane region" description="Helical" evidence="2">
    <location>
        <begin position="863"/>
        <end position="887"/>
    </location>
</feature>
<dbReference type="Pfam" id="PF06739">
    <property type="entry name" value="SBBP"/>
    <property type="match status" value="1"/>
</dbReference>
<keyword evidence="2" id="KW-0472">Membrane</keyword>
<feature type="transmembrane region" description="Helical" evidence="2">
    <location>
        <begin position="806"/>
        <end position="830"/>
    </location>
</feature>